<dbReference type="EMBL" id="KV878592">
    <property type="protein sequence ID" value="OJJ55541.1"/>
    <property type="molecule type" value="Genomic_DNA"/>
</dbReference>
<dbReference type="RefSeq" id="XP_040699347.1">
    <property type="nucleotide sequence ID" value="XM_040847697.1"/>
</dbReference>
<dbReference type="InterPro" id="IPR027843">
    <property type="entry name" value="DUF4440"/>
</dbReference>
<dbReference type="AlphaFoldDB" id="A0A1L9T833"/>
<protein>
    <recommendedName>
        <fullName evidence="2">DUF4440 domain-containing protein</fullName>
    </recommendedName>
</protein>
<reference evidence="4" key="1">
    <citation type="journal article" date="2017" name="Genome Biol.">
        <title>Comparative genomics reveals high biological diversity and specific adaptations in the industrially and medically important fungal genus Aspergillus.</title>
        <authorList>
            <person name="de Vries R.P."/>
            <person name="Riley R."/>
            <person name="Wiebenga A."/>
            <person name="Aguilar-Osorio G."/>
            <person name="Amillis S."/>
            <person name="Uchima C.A."/>
            <person name="Anderluh G."/>
            <person name="Asadollahi M."/>
            <person name="Askin M."/>
            <person name="Barry K."/>
            <person name="Battaglia E."/>
            <person name="Bayram O."/>
            <person name="Benocci T."/>
            <person name="Braus-Stromeyer S.A."/>
            <person name="Caldana C."/>
            <person name="Canovas D."/>
            <person name="Cerqueira G.C."/>
            <person name="Chen F."/>
            <person name="Chen W."/>
            <person name="Choi C."/>
            <person name="Clum A."/>
            <person name="Dos Santos R.A."/>
            <person name="Damasio A.R."/>
            <person name="Diallinas G."/>
            <person name="Emri T."/>
            <person name="Fekete E."/>
            <person name="Flipphi M."/>
            <person name="Freyberg S."/>
            <person name="Gallo A."/>
            <person name="Gournas C."/>
            <person name="Habgood R."/>
            <person name="Hainaut M."/>
            <person name="Harispe M.L."/>
            <person name="Henrissat B."/>
            <person name="Hilden K.S."/>
            <person name="Hope R."/>
            <person name="Hossain A."/>
            <person name="Karabika E."/>
            <person name="Karaffa L."/>
            <person name="Karanyi Z."/>
            <person name="Krasevec N."/>
            <person name="Kuo A."/>
            <person name="Kusch H."/>
            <person name="LaButti K."/>
            <person name="Lagendijk E.L."/>
            <person name="Lapidus A."/>
            <person name="Levasseur A."/>
            <person name="Lindquist E."/>
            <person name="Lipzen A."/>
            <person name="Logrieco A.F."/>
            <person name="MacCabe A."/>
            <person name="Maekelae M.R."/>
            <person name="Malavazi I."/>
            <person name="Melin P."/>
            <person name="Meyer V."/>
            <person name="Mielnichuk N."/>
            <person name="Miskei M."/>
            <person name="Molnar A.P."/>
            <person name="Mule G."/>
            <person name="Ngan C.Y."/>
            <person name="Orejas M."/>
            <person name="Orosz E."/>
            <person name="Ouedraogo J.P."/>
            <person name="Overkamp K.M."/>
            <person name="Park H.-S."/>
            <person name="Perrone G."/>
            <person name="Piumi F."/>
            <person name="Punt P.J."/>
            <person name="Ram A.F."/>
            <person name="Ramon A."/>
            <person name="Rauscher S."/>
            <person name="Record E."/>
            <person name="Riano-Pachon D.M."/>
            <person name="Robert V."/>
            <person name="Roehrig J."/>
            <person name="Ruller R."/>
            <person name="Salamov A."/>
            <person name="Salih N.S."/>
            <person name="Samson R.A."/>
            <person name="Sandor E."/>
            <person name="Sanguinetti M."/>
            <person name="Schuetze T."/>
            <person name="Sepcic K."/>
            <person name="Shelest E."/>
            <person name="Sherlock G."/>
            <person name="Sophianopoulou V."/>
            <person name="Squina F.M."/>
            <person name="Sun H."/>
            <person name="Susca A."/>
            <person name="Todd R.B."/>
            <person name="Tsang A."/>
            <person name="Unkles S.E."/>
            <person name="van de Wiele N."/>
            <person name="van Rossen-Uffink D."/>
            <person name="Oliveira J.V."/>
            <person name="Vesth T.C."/>
            <person name="Visser J."/>
            <person name="Yu J.-H."/>
            <person name="Zhou M."/>
            <person name="Andersen M.R."/>
            <person name="Archer D.B."/>
            <person name="Baker S.E."/>
            <person name="Benoit I."/>
            <person name="Brakhage A.A."/>
            <person name="Braus G.H."/>
            <person name="Fischer R."/>
            <person name="Frisvad J.C."/>
            <person name="Goldman G.H."/>
            <person name="Houbraken J."/>
            <person name="Oakley B."/>
            <person name="Pocsi I."/>
            <person name="Scazzocchio C."/>
            <person name="Seiboth B."/>
            <person name="vanKuyk P.A."/>
            <person name="Wortman J."/>
            <person name="Dyer P.S."/>
            <person name="Grigoriev I.V."/>
        </authorList>
    </citation>
    <scope>NUCLEOTIDE SEQUENCE [LARGE SCALE GENOMIC DNA]</scope>
    <source>
        <strain evidence="4">CBS 593.65</strain>
    </source>
</reference>
<dbReference type="Pfam" id="PF14534">
    <property type="entry name" value="DUF4440"/>
    <property type="match status" value="1"/>
</dbReference>
<gene>
    <name evidence="3" type="ORF">ASPSYDRAFT_48752</name>
</gene>
<dbReference type="OrthoDB" id="2865667at2759"/>
<keyword evidence="4" id="KW-1185">Reference proteome</keyword>
<evidence type="ECO:0000313" key="3">
    <source>
        <dbReference type="EMBL" id="OJJ55541.1"/>
    </source>
</evidence>
<evidence type="ECO:0000313" key="4">
    <source>
        <dbReference type="Proteomes" id="UP000184356"/>
    </source>
</evidence>
<feature type="domain" description="DUF4440" evidence="2">
    <location>
        <begin position="6"/>
        <end position="114"/>
    </location>
</feature>
<evidence type="ECO:0000259" key="2">
    <source>
        <dbReference type="Pfam" id="PF14534"/>
    </source>
</evidence>
<proteinExistence type="predicted"/>
<accession>A0A1L9T833</accession>
<dbReference type="SUPFAM" id="SSF54427">
    <property type="entry name" value="NTF2-like"/>
    <property type="match status" value="1"/>
</dbReference>
<dbReference type="InterPro" id="IPR032710">
    <property type="entry name" value="NTF2-like_dom_sf"/>
</dbReference>
<organism evidence="3 4">
    <name type="scientific">Aspergillus sydowii CBS 593.65</name>
    <dbReference type="NCBI Taxonomy" id="1036612"/>
    <lineage>
        <taxon>Eukaryota</taxon>
        <taxon>Fungi</taxon>
        <taxon>Dikarya</taxon>
        <taxon>Ascomycota</taxon>
        <taxon>Pezizomycotina</taxon>
        <taxon>Eurotiomycetes</taxon>
        <taxon>Eurotiomycetidae</taxon>
        <taxon>Eurotiales</taxon>
        <taxon>Aspergillaceae</taxon>
        <taxon>Aspergillus</taxon>
        <taxon>Aspergillus subgen. Nidulantes</taxon>
    </lineage>
</organism>
<evidence type="ECO:0000256" key="1">
    <source>
        <dbReference type="SAM" id="MobiDB-lite"/>
    </source>
</evidence>
<feature type="region of interest" description="Disordered" evidence="1">
    <location>
        <begin position="111"/>
        <end position="132"/>
    </location>
</feature>
<sequence length="132" mass="14837">MDPAEIKACERKTWDALCKSGSSLIPLLAEDSIMLFPGGMTLSKHSTPSLESVLTSEMFVPWQKYTISEDEVRFLDSQATSALITYRVVAERPGEENPIVFQALCSSTWRKSNQPQRDSGQWEMVSHQQTPI</sequence>
<dbReference type="Proteomes" id="UP000184356">
    <property type="component" value="Unassembled WGS sequence"/>
</dbReference>
<dbReference type="VEuPathDB" id="FungiDB:ASPSYDRAFT_48752"/>
<dbReference type="GeneID" id="63763770"/>
<name>A0A1L9T833_9EURO</name>
<dbReference type="Gene3D" id="3.10.450.50">
    <property type="match status" value="1"/>
</dbReference>